<evidence type="ECO:0000313" key="1">
    <source>
        <dbReference type="EMBL" id="KFM76414.1"/>
    </source>
</evidence>
<proteinExistence type="predicted"/>
<keyword evidence="2" id="KW-1185">Reference proteome</keyword>
<evidence type="ECO:0000313" key="2">
    <source>
        <dbReference type="Proteomes" id="UP000054359"/>
    </source>
</evidence>
<accession>A0A087UGC5</accession>
<dbReference type="Proteomes" id="UP000054359">
    <property type="component" value="Unassembled WGS sequence"/>
</dbReference>
<dbReference type="AlphaFoldDB" id="A0A087UGC5"/>
<feature type="non-terminal residue" evidence="1">
    <location>
        <position position="62"/>
    </location>
</feature>
<protein>
    <submittedName>
        <fullName evidence="1">Uncharacterized protein</fullName>
    </submittedName>
</protein>
<sequence length="62" mass="7825">MRKHTHKHHNHLLPYLFSFYKIRKDSLLQVFRILDFYKTRKPKTLYKHYTQSFKHLSNDTYN</sequence>
<dbReference type="EMBL" id="KK119688">
    <property type="protein sequence ID" value="KFM76414.1"/>
    <property type="molecule type" value="Genomic_DNA"/>
</dbReference>
<gene>
    <name evidence="1" type="ORF">X975_15612</name>
</gene>
<name>A0A087UGC5_STEMI</name>
<organism evidence="1 2">
    <name type="scientific">Stegodyphus mimosarum</name>
    <name type="common">African social velvet spider</name>
    <dbReference type="NCBI Taxonomy" id="407821"/>
    <lineage>
        <taxon>Eukaryota</taxon>
        <taxon>Metazoa</taxon>
        <taxon>Ecdysozoa</taxon>
        <taxon>Arthropoda</taxon>
        <taxon>Chelicerata</taxon>
        <taxon>Arachnida</taxon>
        <taxon>Araneae</taxon>
        <taxon>Araneomorphae</taxon>
        <taxon>Entelegynae</taxon>
        <taxon>Eresoidea</taxon>
        <taxon>Eresidae</taxon>
        <taxon>Stegodyphus</taxon>
    </lineage>
</organism>
<reference evidence="1 2" key="1">
    <citation type="submission" date="2013-11" db="EMBL/GenBank/DDBJ databases">
        <title>Genome sequencing of Stegodyphus mimosarum.</title>
        <authorList>
            <person name="Bechsgaard J."/>
        </authorList>
    </citation>
    <scope>NUCLEOTIDE SEQUENCE [LARGE SCALE GENOMIC DNA]</scope>
</reference>